<dbReference type="InterPro" id="IPR002156">
    <property type="entry name" value="RNaseH_domain"/>
</dbReference>
<dbReference type="InterPro" id="IPR044730">
    <property type="entry name" value="RNase_H-like_dom_plant"/>
</dbReference>
<dbReference type="Pfam" id="PF13456">
    <property type="entry name" value="RVT_3"/>
    <property type="match status" value="1"/>
</dbReference>
<dbReference type="EMBL" id="JBBPBM010000076">
    <property type="protein sequence ID" value="KAK8511943.1"/>
    <property type="molecule type" value="Genomic_DNA"/>
</dbReference>
<organism evidence="3 4">
    <name type="scientific">Hibiscus sabdariffa</name>
    <name type="common">roselle</name>
    <dbReference type="NCBI Taxonomy" id="183260"/>
    <lineage>
        <taxon>Eukaryota</taxon>
        <taxon>Viridiplantae</taxon>
        <taxon>Streptophyta</taxon>
        <taxon>Embryophyta</taxon>
        <taxon>Tracheophyta</taxon>
        <taxon>Spermatophyta</taxon>
        <taxon>Magnoliopsida</taxon>
        <taxon>eudicotyledons</taxon>
        <taxon>Gunneridae</taxon>
        <taxon>Pentapetalae</taxon>
        <taxon>rosids</taxon>
        <taxon>malvids</taxon>
        <taxon>Malvales</taxon>
        <taxon>Malvaceae</taxon>
        <taxon>Malvoideae</taxon>
        <taxon>Hibiscus</taxon>
    </lineage>
</organism>
<dbReference type="Gene3D" id="3.30.420.10">
    <property type="entry name" value="Ribonuclease H-like superfamily/Ribonuclease H"/>
    <property type="match status" value="1"/>
</dbReference>
<comment type="caution">
    <text evidence="3">The sequence shown here is derived from an EMBL/GenBank/DDBJ whole genome shotgun (WGS) entry which is preliminary data.</text>
</comment>
<feature type="domain" description="RNase H type-1" evidence="1">
    <location>
        <begin position="210"/>
        <end position="328"/>
    </location>
</feature>
<dbReference type="CDD" id="cd06222">
    <property type="entry name" value="RNase_H_like"/>
    <property type="match status" value="1"/>
</dbReference>
<keyword evidence="4" id="KW-1185">Reference proteome</keyword>
<dbReference type="InterPro" id="IPR012337">
    <property type="entry name" value="RNaseH-like_sf"/>
</dbReference>
<evidence type="ECO:0000259" key="1">
    <source>
        <dbReference type="Pfam" id="PF13456"/>
    </source>
</evidence>
<name>A0ABR2BY31_9ROSI</name>
<dbReference type="PANTHER" id="PTHR47723">
    <property type="entry name" value="OS05G0353850 PROTEIN"/>
    <property type="match status" value="1"/>
</dbReference>
<dbReference type="Pfam" id="PF13966">
    <property type="entry name" value="zf-RVT"/>
    <property type="match status" value="1"/>
</dbReference>
<sequence>MDLLDANGEWDIDKLSTTFTAEVISHIISVRSLDPHDVKDMVIWHWSKRHNFEVSSAYSHILASPWDGKDKIWDIIWKLTVPQRVRLFLWLAYRQRLMTNSERCRRGLGQSVICPRCHMAEETVLHTLRDCTESTTAWLHLVTPEMREIWKNQNDLVFCNSTLPADSIVHICLVWARYYNVLPRQFSVPVHRMERTDVWTRPPFGWICLNVDGAVSSTSSMASAGGLFRDTDGRWLLGFNKFMGVTSPLFAELCAIYVGLKVAWDNWFEYVQVQSNWLEVVKLLQDHNLVGNSLSLVREIDYYRNKCWVTEFIWIPRAANKPADSLAKCTDSLHPAISILEEPPDFLLPLLAEDTSVSPC</sequence>
<dbReference type="PANTHER" id="PTHR47723:SF19">
    <property type="entry name" value="POLYNUCLEOTIDYL TRANSFERASE, RIBONUCLEASE H-LIKE SUPERFAMILY PROTEIN"/>
    <property type="match status" value="1"/>
</dbReference>
<accession>A0ABR2BY31</accession>
<feature type="domain" description="Reverse transcriptase zinc-binding" evidence="2">
    <location>
        <begin position="52"/>
        <end position="138"/>
    </location>
</feature>
<protein>
    <submittedName>
        <fullName evidence="3">Uncharacterized protein</fullName>
    </submittedName>
</protein>
<dbReference type="InterPro" id="IPR053151">
    <property type="entry name" value="RNase_H-like"/>
</dbReference>
<evidence type="ECO:0000313" key="3">
    <source>
        <dbReference type="EMBL" id="KAK8511943.1"/>
    </source>
</evidence>
<reference evidence="3 4" key="1">
    <citation type="journal article" date="2024" name="G3 (Bethesda)">
        <title>Genome assembly of Hibiscus sabdariffa L. provides insights into metabolisms of medicinal natural products.</title>
        <authorList>
            <person name="Kim T."/>
        </authorList>
    </citation>
    <scope>NUCLEOTIDE SEQUENCE [LARGE SCALE GENOMIC DNA]</scope>
    <source>
        <strain evidence="3">TK-2024</strain>
        <tissue evidence="3">Old leaves</tissue>
    </source>
</reference>
<evidence type="ECO:0000259" key="2">
    <source>
        <dbReference type="Pfam" id="PF13966"/>
    </source>
</evidence>
<dbReference type="InterPro" id="IPR036397">
    <property type="entry name" value="RNaseH_sf"/>
</dbReference>
<dbReference type="InterPro" id="IPR026960">
    <property type="entry name" value="RVT-Znf"/>
</dbReference>
<gene>
    <name evidence="3" type="ORF">V6N12_074632</name>
</gene>
<evidence type="ECO:0000313" key="4">
    <source>
        <dbReference type="Proteomes" id="UP001472677"/>
    </source>
</evidence>
<dbReference type="SUPFAM" id="SSF53098">
    <property type="entry name" value="Ribonuclease H-like"/>
    <property type="match status" value="1"/>
</dbReference>
<dbReference type="Proteomes" id="UP001472677">
    <property type="component" value="Unassembled WGS sequence"/>
</dbReference>
<proteinExistence type="predicted"/>